<proteinExistence type="predicted"/>
<evidence type="ECO:0000313" key="1">
    <source>
        <dbReference type="EMBL" id="TGZ77487.1"/>
    </source>
</evidence>
<dbReference type="Proteomes" id="UP000298138">
    <property type="component" value="Unassembled WGS sequence"/>
</dbReference>
<keyword evidence="2" id="KW-1185">Reference proteome</keyword>
<protein>
    <submittedName>
        <fullName evidence="1">Uncharacterized protein</fullName>
    </submittedName>
</protein>
<accession>A0A4S2MRG0</accession>
<sequence length="133" mass="15105">MGGTLQKEGVRVRIAHNQNGIYNLRIPQVTSAAPYRLGETIEQRGNESLNSSIAQQVASARYRKSINICEFDSEAKIQQALDIVGPQKVQNSVAELMCQVWILEWLETMNDYGWIGDYKYYEANDRLGAIHEK</sequence>
<evidence type="ECO:0000313" key="2">
    <source>
        <dbReference type="Proteomes" id="UP000298138"/>
    </source>
</evidence>
<reference evidence="1 2" key="1">
    <citation type="submission" date="2019-04" db="EMBL/GenBank/DDBJ databases">
        <title>Comparative genomics and transcriptomics to analyze fruiting body development in filamentous ascomycetes.</title>
        <authorList>
            <consortium name="DOE Joint Genome Institute"/>
            <person name="Lutkenhaus R."/>
            <person name="Traeger S."/>
            <person name="Breuer J."/>
            <person name="Kuo A."/>
            <person name="Lipzen A."/>
            <person name="Pangilinan J."/>
            <person name="Dilworth D."/>
            <person name="Sandor L."/>
            <person name="Poggeler S."/>
            <person name="Barry K."/>
            <person name="Grigoriev I.V."/>
            <person name="Nowrousian M."/>
        </authorList>
    </citation>
    <scope>NUCLEOTIDE SEQUENCE [LARGE SCALE GENOMIC DNA]</scope>
    <source>
        <strain evidence="1 2">CBS 389.68</strain>
    </source>
</reference>
<organism evidence="1 2">
    <name type="scientific">Ascodesmis nigricans</name>
    <dbReference type="NCBI Taxonomy" id="341454"/>
    <lineage>
        <taxon>Eukaryota</taxon>
        <taxon>Fungi</taxon>
        <taxon>Dikarya</taxon>
        <taxon>Ascomycota</taxon>
        <taxon>Pezizomycotina</taxon>
        <taxon>Pezizomycetes</taxon>
        <taxon>Pezizales</taxon>
        <taxon>Ascodesmidaceae</taxon>
        <taxon>Ascodesmis</taxon>
    </lineage>
</organism>
<dbReference type="InParanoid" id="A0A4S2MRG0"/>
<dbReference type="EMBL" id="ML220152">
    <property type="protein sequence ID" value="TGZ77487.1"/>
    <property type="molecule type" value="Genomic_DNA"/>
</dbReference>
<gene>
    <name evidence="1" type="ORF">EX30DRAFT_351748</name>
</gene>
<name>A0A4S2MRG0_9PEZI</name>
<dbReference type="AlphaFoldDB" id="A0A4S2MRG0"/>